<dbReference type="eggNOG" id="COG4772">
    <property type="taxonomic scope" value="Bacteria"/>
</dbReference>
<dbReference type="InterPro" id="IPR039426">
    <property type="entry name" value="TonB-dep_rcpt-like"/>
</dbReference>
<dbReference type="InterPro" id="IPR012910">
    <property type="entry name" value="Plug_dom"/>
</dbReference>
<dbReference type="Proteomes" id="UP000001947">
    <property type="component" value="Chromosome"/>
</dbReference>
<dbReference type="Pfam" id="PF00593">
    <property type="entry name" value="TonB_dep_Rec_b-barrel"/>
    <property type="match status" value="1"/>
</dbReference>
<accession>Q21E95</accession>
<evidence type="ECO:0000256" key="4">
    <source>
        <dbReference type="ARBA" id="ARBA00022692"/>
    </source>
</evidence>
<feature type="signal peptide" evidence="11">
    <location>
        <begin position="1"/>
        <end position="30"/>
    </location>
</feature>
<dbReference type="EMBL" id="CP000282">
    <property type="protein sequence ID" value="ABD82984.1"/>
    <property type="molecule type" value="Genomic_DNA"/>
</dbReference>
<dbReference type="OrthoDB" id="9795928at2"/>
<keyword evidence="3 8" id="KW-1134">Transmembrane beta strand</keyword>
<dbReference type="RefSeq" id="WP_011470199.1">
    <property type="nucleotide sequence ID" value="NC_007912.1"/>
</dbReference>
<keyword evidence="15" id="KW-1185">Reference proteome</keyword>
<keyword evidence="4 8" id="KW-0812">Transmembrane</keyword>
<comment type="similarity">
    <text evidence="8 9">Belongs to the TonB-dependent receptor family.</text>
</comment>
<organism evidence="14 15">
    <name type="scientific">Saccharophagus degradans (strain 2-40 / ATCC 43961 / DSM 17024)</name>
    <dbReference type="NCBI Taxonomy" id="203122"/>
    <lineage>
        <taxon>Bacteria</taxon>
        <taxon>Pseudomonadati</taxon>
        <taxon>Pseudomonadota</taxon>
        <taxon>Gammaproteobacteria</taxon>
        <taxon>Cellvibrionales</taxon>
        <taxon>Cellvibrionaceae</taxon>
        <taxon>Saccharophagus</taxon>
    </lineage>
</organism>
<dbReference type="PROSITE" id="PS51257">
    <property type="entry name" value="PROKAR_LIPOPROTEIN"/>
    <property type="match status" value="1"/>
</dbReference>
<dbReference type="SUPFAM" id="SSF56935">
    <property type="entry name" value="Porins"/>
    <property type="match status" value="1"/>
</dbReference>
<feature type="domain" description="TonB-dependent receptor-like beta-barrel" evidence="12">
    <location>
        <begin position="356"/>
        <end position="747"/>
    </location>
</feature>
<evidence type="ECO:0000256" key="3">
    <source>
        <dbReference type="ARBA" id="ARBA00022452"/>
    </source>
</evidence>
<name>Q21E95_SACD2</name>
<sequence length="778" mass="85874">MKTFFTARILGAGTLGAGALVACTFTSAVAQQAESLGEIETPHIDHLEEVHVISSPLNQTQQDTALAITMLKDEALRNAASGSLGETLSQQVGIHSASFGAGVGQPVVRGQTGNRVAVLQNGIAELDAATASPDHANSVEPLIAKRIEVIRGPATLLYGNGAIGGVVNVVDNRIPEQTLENAVALEARYNSVNDLNSQVIVIENNLGALNFHLDASRRRAGELTIPVAAESEALHALHEDDEHDEHEEEEGLEEGHEEDHADEHLDSSSGVLANSSLKDWSANIGASWVLDAGFVGLSYGKVRKNYGLPLGTHVHAGHDEHDEEEGVEEGVEESAEESAEEEHHEEVEKVRIAMQTERWEFKTQWDLSNNLIQQLEASASYTEYKHQELEYFVHEEHEDEHEEHEEEHVELEVETGTEYRRSGSQLKLIARQQPATLLNGELTGAWGVQLANATMQAEGEEAFIPHTKLRSNAVFVVQQLTQENWIFETGLRAESLQLKPDACDEQNNTFSASGSVVRKLNNNSNLTAAYSVSQRAPASEERYSNIDITTCQLKADPETWVAHGATAQYELMATGLENETAHNMEIRWRKHTGDIRAEFTLYRSNVNNYVYLARTGEEFEGLPIAQYEQADAYFQGWEAEVTLPLAEWPASHWDITLFTDGVQARLQSGDNLPRIPPLRIGGQLNWHSDNWAARLRATHVAKQDNLAAFETPSPSYVLVDANMDYHFHINVANKEYEAAVFLKANNLLNEEIRHHTSYVKDVAPGAGRGILMGLRASF</sequence>
<dbReference type="GO" id="GO:0044718">
    <property type="term" value="P:siderophore transmembrane transport"/>
    <property type="evidence" value="ECO:0007669"/>
    <property type="project" value="TreeGrafter"/>
</dbReference>
<keyword evidence="7 8" id="KW-0998">Cell outer membrane</keyword>
<dbReference type="InterPro" id="IPR036942">
    <property type="entry name" value="Beta-barrel_TonB_sf"/>
</dbReference>
<feature type="compositionally biased region" description="Acidic residues" evidence="10">
    <location>
        <begin position="241"/>
        <end position="252"/>
    </location>
</feature>
<evidence type="ECO:0000256" key="5">
    <source>
        <dbReference type="ARBA" id="ARBA00023077"/>
    </source>
</evidence>
<evidence type="ECO:0000313" key="14">
    <source>
        <dbReference type="EMBL" id="ABD82984.1"/>
    </source>
</evidence>
<proteinExistence type="inferred from homology"/>
<dbReference type="Gene3D" id="2.40.170.20">
    <property type="entry name" value="TonB-dependent receptor, beta-barrel domain"/>
    <property type="match status" value="1"/>
</dbReference>
<dbReference type="Pfam" id="PF07715">
    <property type="entry name" value="Plug"/>
    <property type="match status" value="1"/>
</dbReference>
<evidence type="ECO:0000256" key="2">
    <source>
        <dbReference type="ARBA" id="ARBA00022448"/>
    </source>
</evidence>
<evidence type="ECO:0000259" key="12">
    <source>
        <dbReference type="Pfam" id="PF00593"/>
    </source>
</evidence>
<dbReference type="InterPro" id="IPR037066">
    <property type="entry name" value="Plug_dom_sf"/>
</dbReference>
<protein>
    <submittedName>
        <fullName evidence="14">TonB-dependent receptor, plug</fullName>
    </submittedName>
</protein>
<dbReference type="GO" id="GO:0015344">
    <property type="term" value="F:siderophore uptake transmembrane transporter activity"/>
    <property type="evidence" value="ECO:0007669"/>
    <property type="project" value="TreeGrafter"/>
</dbReference>
<evidence type="ECO:0000256" key="1">
    <source>
        <dbReference type="ARBA" id="ARBA00004571"/>
    </source>
</evidence>
<feature type="region of interest" description="Disordered" evidence="10">
    <location>
        <begin position="315"/>
        <end position="346"/>
    </location>
</feature>
<keyword evidence="11" id="KW-0732">Signal</keyword>
<feature type="region of interest" description="Disordered" evidence="10">
    <location>
        <begin position="238"/>
        <end position="267"/>
    </location>
</feature>
<feature type="compositionally biased region" description="Acidic residues" evidence="10">
    <location>
        <begin position="321"/>
        <end position="340"/>
    </location>
</feature>
<dbReference type="AlphaFoldDB" id="Q21E95"/>
<evidence type="ECO:0000259" key="13">
    <source>
        <dbReference type="Pfam" id="PF07715"/>
    </source>
</evidence>
<evidence type="ECO:0000256" key="10">
    <source>
        <dbReference type="SAM" id="MobiDB-lite"/>
    </source>
</evidence>
<dbReference type="InterPro" id="IPR000531">
    <property type="entry name" value="Beta-barrel_TonB"/>
</dbReference>
<evidence type="ECO:0000256" key="7">
    <source>
        <dbReference type="ARBA" id="ARBA00023237"/>
    </source>
</evidence>
<dbReference type="PANTHER" id="PTHR30069">
    <property type="entry name" value="TONB-DEPENDENT OUTER MEMBRANE RECEPTOR"/>
    <property type="match status" value="1"/>
</dbReference>
<keyword evidence="5 9" id="KW-0798">TonB box</keyword>
<feature type="chain" id="PRO_5004200142" evidence="11">
    <location>
        <begin position="31"/>
        <end position="778"/>
    </location>
</feature>
<dbReference type="Gene3D" id="2.170.130.10">
    <property type="entry name" value="TonB-dependent receptor, plug domain"/>
    <property type="match status" value="1"/>
</dbReference>
<feature type="domain" description="TonB-dependent receptor plug" evidence="13">
    <location>
        <begin position="61"/>
        <end position="166"/>
    </location>
</feature>
<evidence type="ECO:0000256" key="11">
    <source>
        <dbReference type="SAM" id="SignalP"/>
    </source>
</evidence>
<comment type="subcellular location">
    <subcellularLocation>
        <location evidence="1 8">Cell outer membrane</location>
        <topology evidence="1 8">Multi-pass membrane protein</topology>
    </subcellularLocation>
</comment>
<reference evidence="14 15" key="1">
    <citation type="journal article" date="2008" name="PLoS Genet.">
        <title>Complete genome sequence of the complex carbohydrate-degrading marine bacterium, Saccharophagus degradans strain 2-40 T.</title>
        <authorList>
            <person name="Weiner R.M."/>
            <person name="Taylor L.E.II."/>
            <person name="Henrissat B."/>
            <person name="Hauser L."/>
            <person name="Land M."/>
            <person name="Coutinho P.M."/>
            <person name="Rancurel C."/>
            <person name="Saunders E.H."/>
            <person name="Longmire A.G."/>
            <person name="Zhang H."/>
            <person name="Bayer E.A."/>
            <person name="Gilbert H.J."/>
            <person name="Larimer F."/>
            <person name="Zhulin I.B."/>
            <person name="Ekborg N.A."/>
            <person name="Lamed R."/>
            <person name="Richardson P.M."/>
            <person name="Borovok I."/>
            <person name="Hutcheson S."/>
        </authorList>
    </citation>
    <scope>NUCLEOTIDE SEQUENCE [LARGE SCALE GENOMIC DNA]</scope>
    <source>
        <strain evidence="15">2-40 / ATCC 43961 / DSM 17024</strain>
    </source>
</reference>
<keyword evidence="2 8" id="KW-0813">Transport</keyword>
<dbReference type="PANTHER" id="PTHR30069:SF40">
    <property type="entry name" value="TONB-DEPENDENT RECEPTOR NMB0964-RELATED"/>
    <property type="match status" value="1"/>
</dbReference>
<dbReference type="GO" id="GO:0009279">
    <property type="term" value="C:cell outer membrane"/>
    <property type="evidence" value="ECO:0007669"/>
    <property type="project" value="UniProtKB-SubCell"/>
</dbReference>
<dbReference type="STRING" id="203122.Sde_3729"/>
<dbReference type="HOGENOM" id="CLU_008287_10_1_6"/>
<dbReference type="PROSITE" id="PS52016">
    <property type="entry name" value="TONB_DEPENDENT_REC_3"/>
    <property type="match status" value="1"/>
</dbReference>
<evidence type="ECO:0000256" key="6">
    <source>
        <dbReference type="ARBA" id="ARBA00023136"/>
    </source>
</evidence>
<feature type="compositionally biased region" description="Basic and acidic residues" evidence="10">
    <location>
        <begin position="253"/>
        <end position="266"/>
    </location>
</feature>
<keyword evidence="6 8" id="KW-0472">Membrane</keyword>
<evidence type="ECO:0000256" key="8">
    <source>
        <dbReference type="PROSITE-ProRule" id="PRU01360"/>
    </source>
</evidence>
<dbReference type="GeneID" id="98615336"/>
<evidence type="ECO:0000256" key="9">
    <source>
        <dbReference type="RuleBase" id="RU003357"/>
    </source>
</evidence>
<dbReference type="KEGG" id="sde:Sde_3729"/>
<evidence type="ECO:0000313" key="15">
    <source>
        <dbReference type="Proteomes" id="UP000001947"/>
    </source>
</evidence>
<gene>
    <name evidence="14" type="ordered locus">Sde_3729</name>
</gene>
<dbReference type="eggNOG" id="COG1629">
    <property type="taxonomic scope" value="Bacteria"/>
</dbReference>
<keyword evidence="14" id="KW-0675">Receptor</keyword>